<dbReference type="Gene3D" id="3.40.50.10810">
    <property type="entry name" value="Tandem AAA-ATPase domain"/>
    <property type="match status" value="1"/>
</dbReference>
<dbReference type="InterPro" id="IPR027417">
    <property type="entry name" value="P-loop_NTPase"/>
</dbReference>
<dbReference type="CDD" id="cd18793">
    <property type="entry name" value="SF2_C_SNF"/>
    <property type="match status" value="1"/>
</dbReference>
<evidence type="ECO:0000256" key="2">
    <source>
        <dbReference type="ARBA" id="ARBA00022801"/>
    </source>
</evidence>
<evidence type="ECO:0000313" key="6">
    <source>
        <dbReference type="EMBL" id="KAF9150335.1"/>
    </source>
</evidence>
<dbReference type="PANTHER" id="PTHR45626">
    <property type="entry name" value="TRANSCRIPTION TERMINATION FACTOR 2-RELATED"/>
    <property type="match status" value="1"/>
</dbReference>
<accession>A0A9P5RYE7</accession>
<dbReference type="InterPro" id="IPR038718">
    <property type="entry name" value="SNF2-like_sf"/>
</dbReference>
<keyword evidence="3" id="KW-0067">ATP-binding</keyword>
<dbReference type="GO" id="GO:0005524">
    <property type="term" value="F:ATP binding"/>
    <property type="evidence" value="ECO:0007669"/>
    <property type="project" value="UniProtKB-KW"/>
</dbReference>
<feature type="region of interest" description="Disordered" evidence="4">
    <location>
        <begin position="1560"/>
        <end position="1598"/>
    </location>
</feature>
<dbReference type="OrthoDB" id="2801544at2759"/>
<feature type="compositionally biased region" description="Basic residues" evidence="4">
    <location>
        <begin position="1087"/>
        <end position="1100"/>
    </location>
</feature>
<keyword evidence="1" id="KW-0547">Nucleotide-binding</keyword>
<organism evidence="6 7">
    <name type="scientific">Linnemannia schmuckeri</name>
    <dbReference type="NCBI Taxonomy" id="64567"/>
    <lineage>
        <taxon>Eukaryota</taxon>
        <taxon>Fungi</taxon>
        <taxon>Fungi incertae sedis</taxon>
        <taxon>Mucoromycota</taxon>
        <taxon>Mortierellomycotina</taxon>
        <taxon>Mortierellomycetes</taxon>
        <taxon>Mortierellales</taxon>
        <taxon>Mortierellaceae</taxon>
        <taxon>Linnemannia</taxon>
    </lineage>
</organism>
<feature type="region of interest" description="Disordered" evidence="4">
    <location>
        <begin position="1060"/>
        <end position="1118"/>
    </location>
</feature>
<dbReference type="SMART" id="SM00487">
    <property type="entry name" value="DEXDc"/>
    <property type="match status" value="1"/>
</dbReference>
<evidence type="ECO:0000259" key="5">
    <source>
        <dbReference type="PROSITE" id="PS51194"/>
    </source>
</evidence>
<dbReference type="Pfam" id="PF00176">
    <property type="entry name" value="SNF2-rel_dom"/>
    <property type="match status" value="1"/>
</dbReference>
<dbReference type="GO" id="GO:0016787">
    <property type="term" value="F:hydrolase activity"/>
    <property type="evidence" value="ECO:0007669"/>
    <property type="project" value="UniProtKB-KW"/>
</dbReference>
<dbReference type="EMBL" id="JAAAUQ010000428">
    <property type="protein sequence ID" value="KAF9150335.1"/>
    <property type="molecule type" value="Genomic_DNA"/>
</dbReference>
<evidence type="ECO:0000313" key="7">
    <source>
        <dbReference type="Proteomes" id="UP000748756"/>
    </source>
</evidence>
<sequence length="1598" mass="179699">MASKDDQDGHLIPIGSWDTAHPISNFSNTTAAHLDKCNSSRFSPKTFLGSKDGFDRDLVMVQALELLHQLGVLSYSEHYRANQDPQTQQHPRTRLLIYANSRQRPSNREYHGNKNHSRKGTEKAAEAKKALALVLLSMNRLIDVYMEMPSPRASDDPYRDQPIRSSSKATERLLQQAIEFDSPRGMRTKLYQYQKNSLWKLIRRELCPDLMLDPLTVALQDMNGKAYYLDLAAEEPFISREPTTLWEDIPGGIICEDMGTGKTCLCIALILHTLHQSGRPPAEEPVQLLCDLIPGTPSAATVDSNFKEMVLPRGVPIPSLRDFAAATVKIRAVNYRHAQDYINPDIMDTLEDSLLYYHESGSSEQSRQSKSRQTKTSEPPVEIYLSNATLVIVPPNLVDQWCNEINKHTYDGALKVFTITNNSQEFPNLRTLLQYDLVLISQNRFAKEYTPGPYSMKRALDKTNCQCGIVYDRCRCLPPRAISPLMQVRWKRIIVDEGHSMGMRMSDHTLHAEKLHADRRWICTGTPTTNLANLGPTSITGVHGSGNNSQLHLQHVVSSDKLDMDRLSVLVESFLHLPPYTFDRSRFSKELQKPLVDHQHQYYATKTNGGGTNVILSGGPKSRYEWSLEGASSAMRLKYLMDRIMVRNRAEDVAQNVTLPPLQERIVTLDLEYFQILALNCQIALIQANAVLSEREDQDYFLHPSNRTVLTKVIENLKDGCFWYVGGIGYKDKVVDSLGNVMAALEKHERSGGTKYSQEDYQLLLDIVNHLTAALQSSGWETIVAAQEVGYYCQDLPTLVQAKHAIIPSTSLYITNAGLTNVGSSERRHVKDDAEGSLCVMLGREISDLRDKVLSAERAADIARLLHPEDVQLSNASITSTMDMAVDDNAQAVQMLKEAMSRERLSHSTILSSTSSKLNYIASQILQHQGSEKCIVFCQNQTVMYYIREYLELAKVRCLMYHTGMTESEKSSNITTFNTSEVISTIIMDTALAAYGIDLSSASRVYFVSPVWKTATLRQAIKRAHRIGQVRPVYVETLVIRDSFEEKILNRRREIDDNLRGESMEPVSSLSPFRDDFGESSSSTAINHRHGSKHQRRKGSGRSGSTVAGHARSKKDMLDDGKVQDLIRNLKFMTGPQTRFSDAIMAGGVGSSGQVQRDEGDNHHVEAPHSVSTLDDFALLSEGGTRRNLPTKYRIPVVYPTKESAQAQEQLRMALKDQDAPLVVDETVFEGGESSDRKKLRFEMNTEMEVADQEMNDFEALVLPRQERNQGDRHPSKPAEDVTIREERRQKQELELRMAKEDVERAQCQVRAAQERLLQIKQQQQQEDEEAQGQVTGRISGQVGSPVGTVIVLDSDEDDVVEVVEEDLKKEEVKDVRLKFENIKLEASSSSYSLTPARRYKHEQEDKKVKDELEDRKVKFEVKAECYEDVKRPFIFKSNDDGCDSKDFKREQTPAPSTEYYELFDHEDDNDGAEDKKFKVGEGLLSDDTIVVLDSDSDETIVSIAASGAEVGLKMEVGATTTCKIEQVGDFGGGGSGSVNMQGGLDDTQMHGDMDVDLNADVDPVPSMPQQHVKRENSQPHHSIDLQAESRLKKRVRF</sequence>
<dbReference type="PANTHER" id="PTHR45626:SF51">
    <property type="entry name" value="SNF2-RELATED DOMAIN-CONTAINING PROTEIN"/>
    <property type="match status" value="1"/>
</dbReference>
<evidence type="ECO:0000256" key="1">
    <source>
        <dbReference type="ARBA" id="ARBA00022741"/>
    </source>
</evidence>
<dbReference type="GO" id="GO:0005634">
    <property type="term" value="C:nucleus"/>
    <property type="evidence" value="ECO:0007669"/>
    <property type="project" value="TreeGrafter"/>
</dbReference>
<evidence type="ECO:0000256" key="3">
    <source>
        <dbReference type="ARBA" id="ARBA00022840"/>
    </source>
</evidence>
<feature type="region of interest" description="Disordered" evidence="4">
    <location>
        <begin position="99"/>
        <end position="123"/>
    </location>
</feature>
<dbReference type="InterPro" id="IPR014001">
    <property type="entry name" value="Helicase_ATP-bd"/>
</dbReference>
<dbReference type="PROSITE" id="PS51194">
    <property type="entry name" value="HELICASE_CTER"/>
    <property type="match status" value="1"/>
</dbReference>
<name>A0A9P5RYE7_9FUNG</name>
<keyword evidence="2" id="KW-0378">Hydrolase</keyword>
<dbReference type="Pfam" id="PF00271">
    <property type="entry name" value="Helicase_C"/>
    <property type="match status" value="1"/>
</dbReference>
<feature type="region of interest" description="Disordered" evidence="4">
    <location>
        <begin position="1265"/>
        <end position="1287"/>
    </location>
</feature>
<keyword evidence="7" id="KW-1185">Reference proteome</keyword>
<dbReference type="Proteomes" id="UP000748756">
    <property type="component" value="Unassembled WGS sequence"/>
</dbReference>
<protein>
    <recommendedName>
        <fullName evidence="5">Helicase C-terminal domain-containing protein</fullName>
    </recommendedName>
</protein>
<dbReference type="InterPro" id="IPR050628">
    <property type="entry name" value="SNF2_RAD54_helicase_TF"/>
</dbReference>
<dbReference type="GO" id="GO:0006281">
    <property type="term" value="P:DNA repair"/>
    <property type="evidence" value="ECO:0007669"/>
    <property type="project" value="TreeGrafter"/>
</dbReference>
<dbReference type="InterPro" id="IPR000330">
    <property type="entry name" value="SNF2_N"/>
</dbReference>
<dbReference type="SUPFAM" id="SSF52540">
    <property type="entry name" value="P-loop containing nucleoside triphosphate hydrolases"/>
    <property type="match status" value="2"/>
</dbReference>
<reference evidence="6" key="1">
    <citation type="journal article" date="2020" name="Fungal Divers.">
        <title>Resolving the Mortierellaceae phylogeny through synthesis of multi-gene phylogenetics and phylogenomics.</title>
        <authorList>
            <person name="Vandepol N."/>
            <person name="Liber J."/>
            <person name="Desiro A."/>
            <person name="Na H."/>
            <person name="Kennedy M."/>
            <person name="Barry K."/>
            <person name="Grigoriev I.V."/>
            <person name="Miller A.N."/>
            <person name="O'Donnell K."/>
            <person name="Stajich J.E."/>
            <person name="Bonito G."/>
        </authorList>
    </citation>
    <scope>NUCLEOTIDE SEQUENCE</scope>
    <source>
        <strain evidence="6">NRRL 6426</strain>
    </source>
</reference>
<feature type="domain" description="Helicase C-terminal" evidence="5">
    <location>
        <begin position="913"/>
        <end position="1074"/>
    </location>
</feature>
<gene>
    <name evidence="6" type="ORF">BG015_007854</name>
</gene>
<proteinExistence type="predicted"/>
<dbReference type="Gene3D" id="3.40.50.300">
    <property type="entry name" value="P-loop containing nucleotide triphosphate hydrolases"/>
    <property type="match status" value="1"/>
</dbReference>
<dbReference type="SMART" id="SM00490">
    <property type="entry name" value="HELICc"/>
    <property type="match status" value="1"/>
</dbReference>
<feature type="compositionally biased region" description="Basic and acidic residues" evidence="4">
    <location>
        <begin position="1573"/>
        <end position="1591"/>
    </location>
</feature>
<evidence type="ECO:0000256" key="4">
    <source>
        <dbReference type="SAM" id="MobiDB-lite"/>
    </source>
</evidence>
<dbReference type="InterPro" id="IPR049730">
    <property type="entry name" value="SNF2/RAD54-like_C"/>
</dbReference>
<comment type="caution">
    <text evidence="6">The sequence shown here is derived from an EMBL/GenBank/DDBJ whole genome shotgun (WGS) entry which is preliminary data.</text>
</comment>
<dbReference type="InterPro" id="IPR001650">
    <property type="entry name" value="Helicase_C-like"/>
</dbReference>
<dbReference type="GO" id="GO:0008094">
    <property type="term" value="F:ATP-dependent activity, acting on DNA"/>
    <property type="evidence" value="ECO:0007669"/>
    <property type="project" value="TreeGrafter"/>
</dbReference>